<evidence type="ECO:0000313" key="4">
    <source>
        <dbReference type="Proteomes" id="UP000429644"/>
    </source>
</evidence>
<feature type="transmembrane region" description="Helical" evidence="1">
    <location>
        <begin position="6"/>
        <end position="25"/>
    </location>
</feature>
<dbReference type="InterPro" id="IPR001466">
    <property type="entry name" value="Beta-lactam-related"/>
</dbReference>
<keyword evidence="1" id="KW-1133">Transmembrane helix</keyword>
<dbReference type="PANTHER" id="PTHR43283">
    <property type="entry name" value="BETA-LACTAMASE-RELATED"/>
    <property type="match status" value="1"/>
</dbReference>
<dbReference type="Pfam" id="PF00144">
    <property type="entry name" value="Beta-lactamase"/>
    <property type="match status" value="1"/>
</dbReference>
<dbReference type="EMBL" id="WHPD01003624">
    <property type="protein sequence ID" value="MPV90342.1"/>
    <property type="molecule type" value="Genomic_DNA"/>
</dbReference>
<reference evidence="3 4" key="1">
    <citation type="submission" date="2019-10" db="EMBL/GenBank/DDBJ databases">
        <title>Georgenia wutianyii sp. nov. and Georgenia yuyongxinii sp. nov. isolated from plateau pika (Ochotona curzoniae) in the Qinghai-Tibet plateau of China.</title>
        <authorList>
            <person name="Tian Z."/>
        </authorList>
    </citation>
    <scope>NUCLEOTIDE SEQUENCE [LARGE SCALE GENOMIC DNA]</scope>
    <source>
        <strain evidence="3 4">JCM 15130</strain>
    </source>
</reference>
<evidence type="ECO:0000313" key="3">
    <source>
        <dbReference type="EMBL" id="MPV90342.1"/>
    </source>
</evidence>
<dbReference type="InterPro" id="IPR012338">
    <property type="entry name" value="Beta-lactam/transpept-like"/>
</dbReference>
<accession>A0A7J9V0X9</accession>
<feature type="transmembrane region" description="Helical" evidence="1">
    <location>
        <begin position="37"/>
        <end position="56"/>
    </location>
</feature>
<comment type="caution">
    <text evidence="3">The sequence shown here is derived from an EMBL/GenBank/DDBJ whole genome shotgun (WGS) entry which is preliminary data.</text>
</comment>
<dbReference type="Proteomes" id="UP000429644">
    <property type="component" value="Unassembled WGS sequence"/>
</dbReference>
<proteinExistence type="predicted"/>
<feature type="domain" description="Beta-lactamase-related" evidence="2">
    <location>
        <begin position="127"/>
        <end position="392"/>
    </location>
</feature>
<keyword evidence="1" id="KW-0472">Membrane</keyword>
<evidence type="ECO:0000259" key="2">
    <source>
        <dbReference type="Pfam" id="PF00144"/>
    </source>
</evidence>
<dbReference type="GO" id="GO:0016787">
    <property type="term" value="F:hydrolase activity"/>
    <property type="evidence" value="ECO:0007669"/>
    <property type="project" value="UniProtKB-KW"/>
</dbReference>
<dbReference type="PANTHER" id="PTHR43283:SF7">
    <property type="entry name" value="BETA-LACTAMASE-RELATED DOMAIN-CONTAINING PROTEIN"/>
    <property type="match status" value="1"/>
</dbReference>
<dbReference type="SUPFAM" id="SSF56601">
    <property type="entry name" value="beta-lactamase/transpeptidase-like"/>
    <property type="match status" value="1"/>
</dbReference>
<keyword evidence="1" id="KW-0812">Transmembrane</keyword>
<dbReference type="InterPro" id="IPR050789">
    <property type="entry name" value="Diverse_Enzym_Activities"/>
</dbReference>
<protein>
    <submittedName>
        <fullName evidence="3">Serine hydrolase</fullName>
    </submittedName>
</protein>
<dbReference type="Gene3D" id="3.40.710.10">
    <property type="entry name" value="DD-peptidase/beta-lactamase superfamily"/>
    <property type="match status" value="1"/>
</dbReference>
<keyword evidence="3" id="KW-0378">Hydrolase</keyword>
<evidence type="ECO:0000256" key="1">
    <source>
        <dbReference type="SAM" id="Phobius"/>
    </source>
</evidence>
<keyword evidence="4" id="KW-1185">Reference proteome</keyword>
<sequence length="417" mass="45279">VSALITAATVLATLALAAAAVLLVRRALRRRRRRLRWPATVATVLAVVLAGTWAWAHLMLDRSGAARAIAWLDSDTGDWRRFPARPVPAGPTPLALRDAPLPEGALDGVPLPGGATSLSGLLEDTGTTAFLVLHGDDVVVEQYLNGSSREATQTSFSVAKSFDSTLVGIAIARGEIASLDDAVTTYVPELLARDERFADITLRDLVTMSSGLRYVERSMPWSDDAVTYYSTDLRAVAQRAKVVEAPGERWHYNNYNPLLVGLILERATGRPVADYLAEVLWQPMGAEADGSWSLDSEASGFEKMESGINGRARDFAALGYLFAHDGAVGGRQVVPAEWVHEATANDTTTDPAAHYQYFWWVDTERPGRFYAMGNHGQFIYVDPATDVVVVRMGDRYGLSYEDWPALLRGVADEVGAG</sequence>
<dbReference type="AlphaFoldDB" id="A0A7J9V0X9"/>
<gene>
    <name evidence="3" type="ORF">GB882_16835</name>
</gene>
<name>A0A7J9V0X9_9MICO</name>
<organism evidence="3 4">
    <name type="scientific">Georgenia ruanii</name>
    <dbReference type="NCBI Taxonomy" id="348442"/>
    <lineage>
        <taxon>Bacteria</taxon>
        <taxon>Bacillati</taxon>
        <taxon>Actinomycetota</taxon>
        <taxon>Actinomycetes</taxon>
        <taxon>Micrococcales</taxon>
        <taxon>Bogoriellaceae</taxon>
        <taxon>Georgenia</taxon>
    </lineage>
</organism>
<feature type="non-terminal residue" evidence="3">
    <location>
        <position position="1"/>
    </location>
</feature>